<protein>
    <recommendedName>
        <fullName evidence="3">Outer membrane lipoprotein-sorting protein</fullName>
    </recommendedName>
</protein>
<proteinExistence type="predicted"/>
<evidence type="ECO:0000313" key="1">
    <source>
        <dbReference type="EMBL" id="RZS93118.1"/>
    </source>
</evidence>
<dbReference type="EMBL" id="SGXE01000002">
    <property type="protein sequence ID" value="RZS93118.1"/>
    <property type="molecule type" value="Genomic_DNA"/>
</dbReference>
<sequence length="293" mass="32977">MKNLVLILLATVVISCKQTSDTKAEDETAKEEVITTKKEDTLATMPVELDGGIGDGAISLERQLTQNVEKAHKKEAFLEKTAISFDIVVRFGNSTVLDGKITQLTNSTKIRIDKKDGTKLIYNGEKVMLYPADAKYSNARFDIFTWSYFFAMPYKLNDPGVVMEVKKDRSLDNEIYTSAKLSFNKGTGDAPDDWYIIYVNPKNHVLTAAAYIVTFGPNNTVAKAERDPHMIIYKDYAMVNDIPISTQWDFYEWKDGEGKNKKLGEAMLTNVGFIENAASLFEEPDDYKEVTLN</sequence>
<evidence type="ECO:0000313" key="2">
    <source>
        <dbReference type="Proteomes" id="UP000292262"/>
    </source>
</evidence>
<dbReference type="AlphaFoldDB" id="A0A4Q7P1C9"/>
<gene>
    <name evidence="1" type="ORF">EV197_1688</name>
</gene>
<dbReference type="Pfam" id="PF20113">
    <property type="entry name" value="DUF6503"/>
    <property type="match status" value="1"/>
</dbReference>
<organism evidence="1 2">
    <name type="scientific">Aquimarina brevivitae</name>
    <dbReference type="NCBI Taxonomy" id="323412"/>
    <lineage>
        <taxon>Bacteria</taxon>
        <taxon>Pseudomonadati</taxon>
        <taxon>Bacteroidota</taxon>
        <taxon>Flavobacteriia</taxon>
        <taxon>Flavobacteriales</taxon>
        <taxon>Flavobacteriaceae</taxon>
        <taxon>Aquimarina</taxon>
    </lineage>
</organism>
<accession>A0A4Q7P1C9</accession>
<dbReference type="RefSeq" id="WP_130286267.1">
    <property type="nucleotide sequence ID" value="NZ_SGXE01000002.1"/>
</dbReference>
<dbReference type="InterPro" id="IPR045444">
    <property type="entry name" value="DUF6503"/>
</dbReference>
<dbReference type="PROSITE" id="PS51257">
    <property type="entry name" value="PROKAR_LIPOPROTEIN"/>
    <property type="match status" value="1"/>
</dbReference>
<dbReference type="OrthoDB" id="282859at2"/>
<name>A0A4Q7P1C9_9FLAO</name>
<evidence type="ECO:0008006" key="3">
    <source>
        <dbReference type="Google" id="ProtNLM"/>
    </source>
</evidence>
<keyword evidence="2" id="KW-1185">Reference proteome</keyword>
<comment type="caution">
    <text evidence="1">The sequence shown here is derived from an EMBL/GenBank/DDBJ whole genome shotgun (WGS) entry which is preliminary data.</text>
</comment>
<reference evidence="1 2" key="1">
    <citation type="submission" date="2019-02" db="EMBL/GenBank/DDBJ databases">
        <title>Genomic Encyclopedia of Type Strains, Phase IV (KMG-IV): sequencing the most valuable type-strain genomes for metagenomic binning, comparative biology and taxonomic classification.</title>
        <authorList>
            <person name="Goeker M."/>
        </authorList>
    </citation>
    <scope>NUCLEOTIDE SEQUENCE [LARGE SCALE GENOMIC DNA]</scope>
    <source>
        <strain evidence="1 2">DSM 17196</strain>
    </source>
</reference>
<dbReference type="Proteomes" id="UP000292262">
    <property type="component" value="Unassembled WGS sequence"/>
</dbReference>